<gene>
    <name evidence="4" type="ordered locus">C270_07365</name>
</gene>
<dbReference type="AlphaFoldDB" id="K0DFC8"/>
<dbReference type="Proteomes" id="UP000006299">
    <property type="component" value="Chromosome"/>
</dbReference>
<dbReference type="CDD" id="cd00093">
    <property type="entry name" value="HTH_XRE"/>
    <property type="match status" value="1"/>
</dbReference>
<dbReference type="eggNOG" id="COG1396">
    <property type="taxonomic scope" value="Bacteria"/>
</dbReference>
<organism evidence="4 5">
    <name type="scientific">Leuconostoc carnosum (strain JB16)</name>
    <dbReference type="NCBI Taxonomy" id="1229758"/>
    <lineage>
        <taxon>Bacteria</taxon>
        <taxon>Bacillati</taxon>
        <taxon>Bacillota</taxon>
        <taxon>Bacilli</taxon>
        <taxon>Lactobacillales</taxon>
        <taxon>Lactobacillaceae</taxon>
        <taxon>Leuconostoc</taxon>
    </lineage>
</organism>
<keyword evidence="2" id="KW-1133">Transmembrane helix</keyword>
<dbReference type="PROSITE" id="PS50943">
    <property type="entry name" value="HTH_CROC1"/>
    <property type="match status" value="1"/>
</dbReference>
<evidence type="ECO:0000313" key="5">
    <source>
        <dbReference type="Proteomes" id="UP000006299"/>
    </source>
</evidence>
<evidence type="ECO:0000259" key="3">
    <source>
        <dbReference type="PROSITE" id="PS50943"/>
    </source>
</evidence>
<feature type="transmembrane region" description="Helical" evidence="2">
    <location>
        <begin position="121"/>
        <end position="143"/>
    </location>
</feature>
<dbReference type="InterPro" id="IPR001387">
    <property type="entry name" value="Cro/C1-type_HTH"/>
</dbReference>
<keyword evidence="5" id="KW-1185">Reference proteome</keyword>
<name>K0DFC8_LEUCJ</name>
<dbReference type="Gene3D" id="1.10.260.40">
    <property type="entry name" value="lambda repressor-like DNA-binding domains"/>
    <property type="match status" value="1"/>
</dbReference>
<sequence>MLVSLALQMIALIASIVLDNKVKLEVKDMSFEQDIKKLRMGQGMTQQELADQVHVSRQTVSTWETGKNYPSLDVLRSLSLLFDISFEKIMFGEEIDMKDKRISVAESIDKDVSLKQRYKKVAIIFGSMLLLLIAWVVTLTIGYQKGINTIDRLNPFLQYQVAYTKMPDDKEINPNNQKNHGYWTRWFSDNEMGTDWHKLTLTTGINPGVKNPYVMAYHKGSYVKIARIVPGSSVSQVMKSNVSAVNRLVYSKNKENLSLNMGPTKTLKHKIHYSRAIQELVVE</sequence>
<dbReference type="PANTHER" id="PTHR46558:SF4">
    <property type="entry name" value="DNA-BIDING PHAGE PROTEIN"/>
    <property type="match status" value="1"/>
</dbReference>
<dbReference type="EMBL" id="CP003851">
    <property type="protein sequence ID" value="AFT82382.1"/>
    <property type="molecule type" value="Genomic_DNA"/>
</dbReference>
<keyword evidence="2" id="KW-0472">Membrane</keyword>
<keyword evidence="1" id="KW-0238">DNA-binding</keyword>
<keyword evidence="2" id="KW-0812">Transmembrane</keyword>
<proteinExistence type="predicted"/>
<dbReference type="SMART" id="SM00530">
    <property type="entry name" value="HTH_XRE"/>
    <property type="match status" value="1"/>
</dbReference>
<protein>
    <submittedName>
        <fullName evidence="4">XRE family transcriptional regulator</fullName>
    </submittedName>
</protein>
<dbReference type="GO" id="GO:0003677">
    <property type="term" value="F:DNA binding"/>
    <property type="evidence" value="ECO:0007669"/>
    <property type="project" value="UniProtKB-KW"/>
</dbReference>
<feature type="domain" description="HTH cro/C1-type" evidence="3">
    <location>
        <begin position="35"/>
        <end position="89"/>
    </location>
</feature>
<dbReference type="PATRIC" id="fig|1229758.3.peg.1476"/>
<dbReference type="SUPFAM" id="SSF47413">
    <property type="entry name" value="lambda repressor-like DNA-binding domains"/>
    <property type="match status" value="1"/>
</dbReference>
<reference evidence="4 5" key="1">
    <citation type="journal article" date="2012" name="J. Bacteriol.">
        <title>Complete genome sequence of Leuconostoc carnosum strain JB16, isolated from Kimchi.</title>
        <authorList>
            <person name="Jung J.Y."/>
            <person name="Lee S.H."/>
            <person name="Jeon C.O."/>
        </authorList>
    </citation>
    <scope>NUCLEOTIDE SEQUENCE [LARGE SCALE GENOMIC DNA]</scope>
    <source>
        <strain evidence="4 5">JB16</strain>
    </source>
</reference>
<evidence type="ECO:0000256" key="2">
    <source>
        <dbReference type="SAM" id="Phobius"/>
    </source>
</evidence>
<dbReference type="KEGG" id="lcn:C270_07365"/>
<dbReference type="PANTHER" id="PTHR46558">
    <property type="entry name" value="TRACRIPTIONAL REGULATORY PROTEIN-RELATED-RELATED"/>
    <property type="match status" value="1"/>
</dbReference>
<dbReference type="STRING" id="1229758.C270_07365"/>
<evidence type="ECO:0000256" key="1">
    <source>
        <dbReference type="ARBA" id="ARBA00023125"/>
    </source>
</evidence>
<dbReference type="Pfam" id="PF01381">
    <property type="entry name" value="HTH_3"/>
    <property type="match status" value="1"/>
</dbReference>
<dbReference type="HOGENOM" id="CLU_090949_0_0_9"/>
<accession>K0DFC8</accession>
<evidence type="ECO:0000313" key="4">
    <source>
        <dbReference type="EMBL" id="AFT82382.1"/>
    </source>
</evidence>
<dbReference type="InterPro" id="IPR010982">
    <property type="entry name" value="Lambda_DNA-bd_dom_sf"/>
</dbReference>